<dbReference type="EMBL" id="CP011125">
    <property type="protein sequence ID" value="AKF03865.1"/>
    <property type="molecule type" value="Genomic_DNA"/>
</dbReference>
<dbReference type="Proteomes" id="UP000034883">
    <property type="component" value="Chromosome"/>
</dbReference>
<evidence type="ECO:0000256" key="1">
    <source>
        <dbReference type="SAM" id="MobiDB-lite"/>
    </source>
</evidence>
<feature type="compositionally biased region" description="Basic and acidic residues" evidence="1">
    <location>
        <begin position="79"/>
        <end position="90"/>
    </location>
</feature>
<evidence type="ECO:0000313" key="2">
    <source>
        <dbReference type="EMBL" id="AKF03865.1"/>
    </source>
</evidence>
<organism evidence="2 3">
    <name type="scientific">Sandaracinus amylolyticus</name>
    <dbReference type="NCBI Taxonomy" id="927083"/>
    <lineage>
        <taxon>Bacteria</taxon>
        <taxon>Pseudomonadati</taxon>
        <taxon>Myxococcota</taxon>
        <taxon>Polyangia</taxon>
        <taxon>Polyangiales</taxon>
        <taxon>Sandaracinaceae</taxon>
        <taxon>Sandaracinus</taxon>
    </lineage>
</organism>
<name>A0A0F6W049_9BACT</name>
<feature type="region of interest" description="Disordered" evidence="1">
    <location>
        <begin position="1"/>
        <end position="23"/>
    </location>
</feature>
<proteinExistence type="predicted"/>
<keyword evidence="3" id="KW-1185">Reference proteome</keyword>
<sequence>MADRDEHAPRRASPLGEAGDIDGTLAEVLPEDALVDAEDEALAESLRTDRHDVPDDDYVQDDAVRASLDPVVDPEPEVAAEKIDADERAAHPRPKVRRPEPPGPR</sequence>
<evidence type="ECO:0008006" key="4">
    <source>
        <dbReference type="Google" id="ProtNLM"/>
    </source>
</evidence>
<protein>
    <recommendedName>
        <fullName evidence="4">DUF5709 domain-containing protein</fullName>
    </recommendedName>
</protein>
<reference evidence="2 3" key="1">
    <citation type="submission" date="2015-03" db="EMBL/GenBank/DDBJ databases">
        <title>Genome assembly of Sandaracinus amylolyticus DSM 53668.</title>
        <authorList>
            <person name="Sharma G."/>
            <person name="Subramanian S."/>
        </authorList>
    </citation>
    <scope>NUCLEOTIDE SEQUENCE [LARGE SCALE GENOMIC DNA]</scope>
    <source>
        <strain evidence="2 3">DSM 53668</strain>
    </source>
</reference>
<accession>A0A0F6W049</accession>
<evidence type="ECO:0000313" key="3">
    <source>
        <dbReference type="Proteomes" id="UP000034883"/>
    </source>
</evidence>
<dbReference type="STRING" id="927083.DB32_001014"/>
<dbReference type="RefSeq" id="WP_053231276.1">
    <property type="nucleotide sequence ID" value="NZ_CP011125.1"/>
</dbReference>
<dbReference type="AlphaFoldDB" id="A0A0F6W049"/>
<gene>
    <name evidence="2" type="ORF">DB32_001014</name>
</gene>
<dbReference type="KEGG" id="samy:DB32_001014"/>
<feature type="region of interest" description="Disordered" evidence="1">
    <location>
        <begin position="66"/>
        <end position="105"/>
    </location>
</feature>